<keyword evidence="5" id="KW-0408">Iron</keyword>
<dbReference type="NCBIfam" id="TIGR01413">
    <property type="entry name" value="Dyp_perox_fam"/>
    <property type="match status" value="1"/>
</dbReference>
<dbReference type="PANTHER" id="PTHR30521:SF0">
    <property type="entry name" value="DYP-TYPE PEROXIDASE FAMILY PROTEIN"/>
    <property type="match status" value="1"/>
</dbReference>
<protein>
    <recommendedName>
        <fullName evidence="6">Dyp-type peroxidase C-terminal domain-containing protein</fullName>
    </recommendedName>
</protein>
<evidence type="ECO:0000256" key="4">
    <source>
        <dbReference type="ARBA" id="ARBA00023002"/>
    </source>
</evidence>
<comment type="caution">
    <text evidence="7">The sequence shown here is derived from an EMBL/GenBank/DDBJ whole genome shotgun (WGS) entry which is preliminary data.</text>
</comment>
<evidence type="ECO:0000256" key="5">
    <source>
        <dbReference type="ARBA" id="ARBA00023004"/>
    </source>
</evidence>
<dbReference type="OrthoDB" id="3251355at2"/>
<dbReference type="RefSeq" id="WP_087507639.1">
    <property type="nucleotide sequence ID" value="NZ_BMDX01000033.1"/>
</dbReference>
<keyword evidence="4" id="KW-0560">Oxidoreductase</keyword>
<proteinExistence type="predicted"/>
<dbReference type="SUPFAM" id="SSF54909">
    <property type="entry name" value="Dimeric alpha+beta barrel"/>
    <property type="match status" value="1"/>
</dbReference>
<keyword evidence="8" id="KW-1185">Reference proteome</keyword>
<dbReference type="InterPro" id="IPR011008">
    <property type="entry name" value="Dimeric_a/b-barrel"/>
</dbReference>
<evidence type="ECO:0000256" key="2">
    <source>
        <dbReference type="ARBA" id="ARBA00022559"/>
    </source>
</evidence>
<organism evidence="7 8">
    <name type="scientific">Neiella marina</name>
    <dbReference type="NCBI Taxonomy" id="508461"/>
    <lineage>
        <taxon>Bacteria</taxon>
        <taxon>Pseudomonadati</taxon>
        <taxon>Pseudomonadota</taxon>
        <taxon>Gammaproteobacteria</taxon>
        <taxon>Alteromonadales</taxon>
        <taxon>Echinimonadaceae</taxon>
        <taxon>Neiella</taxon>
    </lineage>
</organism>
<sequence length="289" mass="31019">MQSAILQPVPSHGVYLTLDKLPEVSVLQALHCIQQLELAEQHVIGIGAALLPATATAKIAAFPAMAGPGVTVPSTQADLWIWLRGDEPGPLVVEAQMMAAELSECFDLIQQTQAFKHGSGRDLTGYEDGTENPDGDDAVSAAFVGGVGDGIDGSSCVAVQQWVHDLAAFSLHSQEQKDNMIGRRLADNAEFDAPPSAHVKRTAQEQFEPEAFVLRRSMPWAESAQAGLMFVAFGHSTLAFEQQMQRMAGIDDGIVDALFQFSRPVTGGYYWCPPRSAAGLNWQGLNLTA</sequence>
<evidence type="ECO:0000259" key="6">
    <source>
        <dbReference type="Pfam" id="PF20628"/>
    </source>
</evidence>
<evidence type="ECO:0000256" key="1">
    <source>
        <dbReference type="ARBA" id="ARBA00001970"/>
    </source>
</evidence>
<dbReference type="PROSITE" id="PS51404">
    <property type="entry name" value="DYP_PEROXIDASE"/>
    <property type="match status" value="1"/>
</dbReference>
<keyword evidence="3" id="KW-0479">Metal-binding</keyword>
<dbReference type="AlphaFoldDB" id="A0A8J2XRU6"/>
<accession>A0A8J2XRU6</accession>
<comment type="cofactor">
    <cofactor evidence="1">
        <name>heme b</name>
        <dbReference type="ChEBI" id="CHEBI:60344"/>
    </cofactor>
</comment>
<keyword evidence="2" id="KW-0575">Peroxidase</keyword>
<dbReference type="EMBL" id="BMDX01000033">
    <property type="protein sequence ID" value="GGA90591.1"/>
    <property type="molecule type" value="Genomic_DNA"/>
</dbReference>
<evidence type="ECO:0000256" key="3">
    <source>
        <dbReference type="ARBA" id="ARBA00022723"/>
    </source>
</evidence>
<dbReference type="InterPro" id="IPR006314">
    <property type="entry name" value="Dyp_peroxidase"/>
</dbReference>
<name>A0A8J2XRU6_9GAMM</name>
<dbReference type="Proteomes" id="UP000619743">
    <property type="component" value="Unassembled WGS sequence"/>
</dbReference>
<dbReference type="GO" id="GO:0046872">
    <property type="term" value="F:metal ion binding"/>
    <property type="evidence" value="ECO:0007669"/>
    <property type="project" value="UniProtKB-KW"/>
</dbReference>
<dbReference type="Pfam" id="PF20628">
    <property type="entry name" value="Dyp_perox_C"/>
    <property type="match status" value="1"/>
</dbReference>
<dbReference type="GO" id="GO:0005829">
    <property type="term" value="C:cytosol"/>
    <property type="evidence" value="ECO:0007669"/>
    <property type="project" value="TreeGrafter"/>
</dbReference>
<evidence type="ECO:0000313" key="8">
    <source>
        <dbReference type="Proteomes" id="UP000619743"/>
    </source>
</evidence>
<dbReference type="GO" id="GO:0020037">
    <property type="term" value="F:heme binding"/>
    <property type="evidence" value="ECO:0007669"/>
    <property type="project" value="InterPro"/>
</dbReference>
<dbReference type="GO" id="GO:0004601">
    <property type="term" value="F:peroxidase activity"/>
    <property type="evidence" value="ECO:0007669"/>
    <property type="project" value="UniProtKB-KW"/>
</dbReference>
<dbReference type="InterPro" id="IPR048328">
    <property type="entry name" value="Dyp_perox_C"/>
</dbReference>
<feature type="domain" description="Dyp-type peroxidase C-terminal" evidence="6">
    <location>
        <begin position="121"/>
        <end position="275"/>
    </location>
</feature>
<evidence type="ECO:0000313" key="7">
    <source>
        <dbReference type="EMBL" id="GGA90591.1"/>
    </source>
</evidence>
<dbReference type="PANTHER" id="PTHR30521">
    <property type="entry name" value="DEFERROCHELATASE/PEROXIDASE"/>
    <property type="match status" value="1"/>
</dbReference>
<gene>
    <name evidence="7" type="ORF">GCM10011369_35890</name>
</gene>
<reference evidence="8" key="1">
    <citation type="journal article" date="2019" name="Int. J. Syst. Evol. Microbiol.">
        <title>The Global Catalogue of Microorganisms (GCM) 10K type strain sequencing project: providing services to taxonomists for standard genome sequencing and annotation.</title>
        <authorList>
            <consortium name="The Broad Institute Genomics Platform"/>
            <consortium name="The Broad Institute Genome Sequencing Center for Infectious Disease"/>
            <person name="Wu L."/>
            <person name="Ma J."/>
        </authorList>
    </citation>
    <scope>NUCLEOTIDE SEQUENCE [LARGE SCALE GENOMIC DNA]</scope>
    <source>
        <strain evidence="8">CGMCC 1.10130</strain>
    </source>
</reference>